<feature type="compositionally biased region" description="Polar residues" evidence="3">
    <location>
        <begin position="31"/>
        <end position="40"/>
    </location>
</feature>
<organism evidence="5 6">
    <name type="scientific">Oryzias javanicus</name>
    <name type="common">Javanese ricefish</name>
    <name type="synonym">Aplocheilus javanicus</name>
    <dbReference type="NCBI Taxonomy" id="123683"/>
    <lineage>
        <taxon>Eukaryota</taxon>
        <taxon>Metazoa</taxon>
        <taxon>Chordata</taxon>
        <taxon>Craniata</taxon>
        <taxon>Vertebrata</taxon>
        <taxon>Euteleostomi</taxon>
        <taxon>Actinopterygii</taxon>
        <taxon>Neopterygii</taxon>
        <taxon>Teleostei</taxon>
        <taxon>Neoteleostei</taxon>
        <taxon>Acanthomorphata</taxon>
        <taxon>Ovalentaria</taxon>
        <taxon>Atherinomorphae</taxon>
        <taxon>Beloniformes</taxon>
        <taxon>Adrianichthyidae</taxon>
        <taxon>Oryziinae</taxon>
        <taxon>Oryzias</taxon>
    </lineage>
</organism>
<proteinExistence type="predicted"/>
<name>A0A437CJZ6_ORYJA</name>
<evidence type="ECO:0000256" key="2">
    <source>
        <dbReference type="SAM" id="Coils"/>
    </source>
</evidence>
<dbReference type="Gene3D" id="2.30.29.30">
    <property type="entry name" value="Pleckstrin-homology domain (PH domain)/Phosphotyrosine-binding domain (PTB)"/>
    <property type="match status" value="1"/>
</dbReference>
<feature type="compositionally biased region" description="Basic residues" evidence="3">
    <location>
        <begin position="141"/>
        <end position="152"/>
    </location>
</feature>
<reference evidence="5 6" key="2">
    <citation type="submission" date="2019-01" db="EMBL/GenBank/DDBJ databases">
        <title>A chromosome length genome reference of the Java medaka (oryzias javanicus).</title>
        <authorList>
            <person name="Herpin A."/>
            <person name="Takehana Y."/>
            <person name="Naruse K."/>
            <person name="Ansai S."/>
            <person name="Kawaguchi M."/>
        </authorList>
    </citation>
    <scope>NUCLEOTIDE SEQUENCE [LARGE SCALE GENOMIC DNA]</scope>
    <source>
        <strain evidence="5">RS831</strain>
        <tissue evidence="5">Whole body</tissue>
    </source>
</reference>
<evidence type="ECO:0000313" key="5">
    <source>
        <dbReference type="EMBL" id="RVE63045.1"/>
    </source>
</evidence>
<evidence type="ECO:0000256" key="1">
    <source>
        <dbReference type="ARBA" id="ARBA00023054"/>
    </source>
</evidence>
<feature type="compositionally biased region" description="Polar residues" evidence="3">
    <location>
        <begin position="468"/>
        <end position="478"/>
    </location>
</feature>
<dbReference type="PANTHER" id="PTHR12156">
    <property type="entry name" value="PLECKSTRIN HOMOLOGY-LIKE DOMAIN, FAMILY B, MEMBER 3"/>
    <property type="match status" value="1"/>
</dbReference>
<dbReference type="AlphaFoldDB" id="A0A437CJZ6"/>
<sequence length="628" mass="72779">MFPYEHQDAPGFEQQHLLFEYLEMPQHNMENSGVQWQQGPRSPWISRAAEGQSPASSGAESDTESSGTEREKSCDKKVEGSSLRVLASPTHLQRRITELDQQREELKIELQLEIALLQGELQTEKEQLRRHMQKLETLKTAVRKQDRRKHSDRIKERESLEEERSRVKELRRKCEEKEKLIPTLPESQREQLTVQLQQEKEQMEAAVRAFEDWEFRVLERESGLDEDECEDADGEKELSCQQHAVNAAQERVQQLEEQLREMEKEKERELSALRKEKRELVHTTQMVLKEKKPLIDWLNIADVAPCVMSLSPSTVHKPPQDHYKDANSLPRRRSSHRNRLADRPLSVQGLVRMPPDSQTSEAQASPLVSHRLSNGHANGHKPVSSNGGGLLTPCNSATSSRAASPCLVDLMEIERKLKEAKAERERLLREREERRRVMLEERNQRELNISIEEPPEPEDLQEPEMEPNQSPKTVSFPNPAQLSLQQRSLPLFLSPNFDLRAHVESLGHGVTGCTDLRLTSRRCAGFLTKRGGRVKTWKKRWFLFDTDHKRLAYYTDCDERKLKGVIYFQAIEEVYYDHLRTATSSPRPSLTFCVKTYDRLFFLVASNAVSMRIWMDVIVTATDEHSRY</sequence>
<feature type="coiled-coil region" evidence="2">
    <location>
        <begin position="410"/>
        <end position="442"/>
    </location>
</feature>
<dbReference type="OrthoDB" id="6020705at2759"/>
<dbReference type="Pfam" id="PF00169">
    <property type="entry name" value="PH"/>
    <property type="match status" value="1"/>
</dbReference>
<feature type="coiled-coil region" evidence="2">
    <location>
        <begin position="238"/>
        <end position="283"/>
    </location>
</feature>
<reference evidence="5 6" key="1">
    <citation type="submission" date="2018-11" db="EMBL/GenBank/DDBJ databases">
        <authorList>
            <person name="Lopez-Roques C."/>
            <person name="Donnadieu C."/>
            <person name="Bouchez O."/>
            <person name="Klopp C."/>
            <person name="Cabau C."/>
            <person name="Zahm M."/>
        </authorList>
    </citation>
    <scope>NUCLEOTIDE SEQUENCE [LARGE SCALE GENOMIC DNA]</scope>
    <source>
        <strain evidence="5">RS831</strain>
        <tissue evidence="5">Whole body</tissue>
    </source>
</reference>
<accession>A0A437CJZ6</accession>
<feature type="compositionally biased region" description="Polar residues" evidence="3">
    <location>
        <begin position="53"/>
        <end position="66"/>
    </location>
</feature>
<dbReference type="InterPro" id="IPR001849">
    <property type="entry name" value="PH_domain"/>
</dbReference>
<feature type="region of interest" description="Disordered" evidence="3">
    <location>
        <begin position="311"/>
        <end position="390"/>
    </location>
</feature>
<dbReference type="EMBL" id="CM012452">
    <property type="protein sequence ID" value="RVE63045.1"/>
    <property type="molecule type" value="Genomic_DNA"/>
</dbReference>
<feature type="compositionally biased region" description="Basic and acidic residues" evidence="3">
    <location>
        <begin position="153"/>
        <end position="162"/>
    </location>
</feature>
<dbReference type="SUPFAM" id="SSF50729">
    <property type="entry name" value="PH domain-like"/>
    <property type="match status" value="1"/>
</dbReference>
<dbReference type="InterPro" id="IPR052212">
    <property type="entry name" value="PH-like_domain"/>
</dbReference>
<feature type="compositionally biased region" description="Acidic residues" evidence="3">
    <location>
        <begin position="453"/>
        <end position="465"/>
    </location>
</feature>
<protein>
    <recommendedName>
        <fullName evidence="4">PH domain-containing protein</fullName>
    </recommendedName>
</protein>
<dbReference type="PANTHER" id="PTHR12156:SF22">
    <property type="entry name" value="PLECKSTRIN HOMOLOGY-LIKE DOMAIN FAMILY B MEMBER 3"/>
    <property type="match status" value="1"/>
</dbReference>
<evidence type="ECO:0000313" key="6">
    <source>
        <dbReference type="Proteomes" id="UP000283210"/>
    </source>
</evidence>
<feature type="domain" description="PH" evidence="4">
    <location>
        <begin position="520"/>
        <end position="623"/>
    </location>
</feature>
<keyword evidence="6" id="KW-1185">Reference proteome</keyword>
<dbReference type="PROSITE" id="PS50003">
    <property type="entry name" value="PH_DOMAIN"/>
    <property type="match status" value="1"/>
</dbReference>
<dbReference type="InterPro" id="IPR011993">
    <property type="entry name" value="PH-like_dom_sf"/>
</dbReference>
<evidence type="ECO:0000256" key="3">
    <source>
        <dbReference type="SAM" id="MobiDB-lite"/>
    </source>
</evidence>
<gene>
    <name evidence="5" type="ORF">OJAV_G00162960</name>
</gene>
<dbReference type="SMART" id="SM00233">
    <property type="entry name" value="PH"/>
    <property type="match status" value="1"/>
</dbReference>
<dbReference type="Proteomes" id="UP000283210">
    <property type="component" value="Chromosome 16"/>
</dbReference>
<feature type="region of interest" description="Disordered" evidence="3">
    <location>
        <begin position="31"/>
        <end position="82"/>
    </location>
</feature>
<evidence type="ECO:0000259" key="4">
    <source>
        <dbReference type="PROSITE" id="PS50003"/>
    </source>
</evidence>
<feature type="compositionally biased region" description="Basic and acidic residues" evidence="3">
    <location>
        <begin position="67"/>
        <end position="79"/>
    </location>
</feature>
<feature type="region of interest" description="Disordered" evidence="3">
    <location>
        <begin position="141"/>
        <end position="162"/>
    </location>
</feature>
<dbReference type="FunFam" id="2.30.29.30:FF:000006">
    <property type="entry name" value="Pleckstrin homology like domain family B member 1"/>
    <property type="match status" value="1"/>
</dbReference>
<keyword evidence="1 2" id="KW-0175">Coiled coil</keyword>
<feature type="region of interest" description="Disordered" evidence="3">
    <location>
        <begin position="446"/>
        <end position="478"/>
    </location>
</feature>